<dbReference type="EMBL" id="BGPR01051897">
    <property type="protein sequence ID" value="GBO28804.1"/>
    <property type="molecule type" value="Genomic_DNA"/>
</dbReference>
<reference evidence="1 2" key="1">
    <citation type="journal article" date="2019" name="Sci. Rep.">
        <title>Orb-weaving spider Araneus ventricosus genome elucidates the spidroin gene catalogue.</title>
        <authorList>
            <person name="Kono N."/>
            <person name="Nakamura H."/>
            <person name="Ohtoshi R."/>
            <person name="Moran D.A.P."/>
            <person name="Shinohara A."/>
            <person name="Yoshida Y."/>
            <person name="Fujiwara M."/>
            <person name="Mori M."/>
            <person name="Tomita M."/>
            <person name="Arakawa K."/>
        </authorList>
    </citation>
    <scope>NUCLEOTIDE SEQUENCE [LARGE SCALE GENOMIC DNA]</scope>
</reference>
<proteinExistence type="predicted"/>
<gene>
    <name evidence="1" type="ORF">AVEN_238917_1</name>
</gene>
<dbReference type="Proteomes" id="UP000499080">
    <property type="component" value="Unassembled WGS sequence"/>
</dbReference>
<comment type="caution">
    <text evidence="1">The sequence shown here is derived from an EMBL/GenBank/DDBJ whole genome shotgun (WGS) entry which is preliminary data.</text>
</comment>
<sequence length="134" mass="15184">MKSHNILLEQNSGLEALTCSAAISFRLRIRPVISLETLWNCLFFTTPFSNKYRSALSLGGALGTSAAYVRFSSTHLRAECRILALRRKCCSGREPHICVWLLEQNVVYQMALLFLVSFKRLVPYISISLSEVRL</sequence>
<evidence type="ECO:0000313" key="1">
    <source>
        <dbReference type="EMBL" id="GBO28804.1"/>
    </source>
</evidence>
<accession>A0A4Y2VX30</accession>
<keyword evidence="2" id="KW-1185">Reference proteome</keyword>
<name>A0A4Y2VX30_ARAVE</name>
<organism evidence="1 2">
    <name type="scientific">Araneus ventricosus</name>
    <name type="common">Orbweaver spider</name>
    <name type="synonym">Epeira ventricosa</name>
    <dbReference type="NCBI Taxonomy" id="182803"/>
    <lineage>
        <taxon>Eukaryota</taxon>
        <taxon>Metazoa</taxon>
        <taxon>Ecdysozoa</taxon>
        <taxon>Arthropoda</taxon>
        <taxon>Chelicerata</taxon>
        <taxon>Arachnida</taxon>
        <taxon>Araneae</taxon>
        <taxon>Araneomorphae</taxon>
        <taxon>Entelegynae</taxon>
        <taxon>Araneoidea</taxon>
        <taxon>Araneidae</taxon>
        <taxon>Araneus</taxon>
    </lineage>
</organism>
<evidence type="ECO:0000313" key="2">
    <source>
        <dbReference type="Proteomes" id="UP000499080"/>
    </source>
</evidence>
<protein>
    <submittedName>
        <fullName evidence="1">Uncharacterized protein</fullName>
    </submittedName>
</protein>
<dbReference type="AlphaFoldDB" id="A0A4Y2VX30"/>